<comment type="subcellular location">
    <subcellularLocation>
        <location evidence="1">Membrane</location>
        <topology evidence="1">Multi-pass membrane protein</topology>
    </subcellularLocation>
</comment>
<feature type="transmembrane region" description="Helical" evidence="7">
    <location>
        <begin position="141"/>
        <end position="163"/>
    </location>
</feature>
<evidence type="ECO:0000313" key="9">
    <source>
        <dbReference type="Proteomes" id="UP000297053"/>
    </source>
</evidence>
<dbReference type="GeneID" id="42177737"/>
<accession>A0A4D6K9J2</accession>
<dbReference type="AlphaFoldDB" id="A0A4D6K9J2"/>
<feature type="transmembrane region" description="Helical" evidence="7">
    <location>
        <begin position="62"/>
        <end position="84"/>
    </location>
</feature>
<evidence type="ECO:0000256" key="3">
    <source>
        <dbReference type="ARBA" id="ARBA00022692"/>
    </source>
</evidence>
<reference evidence="8 9" key="2">
    <citation type="submission" date="2019-04" db="EMBL/GenBank/DDBJ databases">
        <authorList>
            <person name="Yang S."/>
            <person name="Wei W."/>
        </authorList>
    </citation>
    <scope>NUCLEOTIDE SEQUENCE [LARGE SCALE GENOMIC DNA]</scope>
    <source>
        <strain evidence="9">ZP60</strain>
    </source>
</reference>
<dbReference type="Proteomes" id="UP000297053">
    <property type="component" value="Chromosome"/>
</dbReference>
<proteinExistence type="inferred from homology"/>
<gene>
    <name evidence="8" type="ORF">E5139_02330</name>
</gene>
<evidence type="ECO:0000256" key="4">
    <source>
        <dbReference type="ARBA" id="ARBA00022989"/>
    </source>
</evidence>
<keyword evidence="4 7" id="KW-1133">Transmembrane helix</keyword>
<dbReference type="Pfam" id="PF01594">
    <property type="entry name" value="AI-2E_transport"/>
    <property type="match status" value="1"/>
</dbReference>
<evidence type="ECO:0000256" key="2">
    <source>
        <dbReference type="ARBA" id="ARBA00009773"/>
    </source>
</evidence>
<reference evidence="8 9" key="1">
    <citation type="submission" date="2019-04" db="EMBL/GenBank/DDBJ databases">
        <title>Complete genome sequence of Arthrobacter sp. ZXY-2 associated with effective atrazine degradation and salt adaptation.</title>
        <authorList>
            <person name="Zhao X."/>
        </authorList>
    </citation>
    <scope>NUCLEOTIDE SEQUENCE [LARGE SCALE GENOMIC DNA]</scope>
    <source>
        <strain evidence="9">ZP60</strain>
    </source>
</reference>
<comment type="similarity">
    <text evidence="2">Belongs to the autoinducer-2 exporter (AI-2E) (TC 2.A.86) family.</text>
</comment>
<dbReference type="KEGG" id="halz:E5139_02330"/>
<protein>
    <submittedName>
        <fullName evidence="8">AI-2E family transporter</fullName>
    </submittedName>
</protein>
<organism evidence="8 9">
    <name type="scientific">Halomicrobium mukohataei</name>
    <dbReference type="NCBI Taxonomy" id="57705"/>
    <lineage>
        <taxon>Archaea</taxon>
        <taxon>Methanobacteriati</taxon>
        <taxon>Methanobacteriota</taxon>
        <taxon>Stenosarchaea group</taxon>
        <taxon>Halobacteria</taxon>
        <taxon>Halobacteriales</taxon>
        <taxon>Haloarculaceae</taxon>
        <taxon>Halomicrobium</taxon>
    </lineage>
</organism>
<name>A0A4D6K9J2_9EURY</name>
<dbReference type="GO" id="GO:0016020">
    <property type="term" value="C:membrane"/>
    <property type="evidence" value="ECO:0007669"/>
    <property type="project" value="UniProtKB-SubCell"/>
</dbReference>
<evidence type="ECO:0000313" key="8">
    <source>
        <dbReference type="EMBL" id="QCD64530.1"/>
    </source>
</evidence>
<dbReference type="EMBL" id="CP039375">
    <property type="protein sequence ID" value="QCD64530.1"/>
    <property type="molecule type" value="Genomic_DNA"/>
</dbReference>
<evidence type="ECO:0000256" key="6">
    <source>
        <dbReference type="SAM" id="MobiDB-lite"/>
    </source>
</evidence>
<dbReference type="RefSeq" id="WP_015763959.1">
    <property type="nucleotide sequence ID" value="NZ_CP039375.1"/>
</dbReference>
<evidence type="ECO:0000256" key="7">
    <source>
        <dbReference type="SAM" id="Phobius"/>
    </source>
</evidence>
<sequence>MIEKTEFDRSRVLWWTLTAALVGTLGLVVYSYIGTFVFGIFIYYAARPVYRRLRRVVDRPGFAAAGALFAFEIPFLAVTGYLLFLGIKELERSAGAGAEVVAWFLPIPAAELERAVADPATYVSSFDAASINEIVSTGGDVLGPVSTFFLHLALGIAIAFYLLRDGEHIATWLREEVGEESALWLYATLVDRDFQVVYFGNVRTVVVVALLALGVYNGLNVIAPPGLKIPIPNVLALLTGAATLVPIVVGKIVYVPVTVYLGLAAIESDPATIWFPVAVAVVALLVLDLFPIMIVRPVFAGQSTHRGAMMFSYIFGGLLFSWYGVFFGPLLLIAAIHLVRVGLSELAHGDRVTAMVTTAHGLGSMPQPDGDPPDEAATGEADAPVGE</sequence>
<feature type="transmembrane region" description="Helical" evidence="7">
    <location>
        <begin position="202"/>
        <end position="222"/>
    </location>
</feature>
<feature type="transmembrane region" description="Helical" evidence="7">
    <location>
        <begin position="273"/>
        <end position="299"/>
    </location>
</feature>
<feature type="transmembrane region" description="Helical" evidence="7">
    <location>
        <begin position="311"/>
        <end position="336"/>
    </location>
</feature>
<keyword evidence="3 7" id="KW-0812">Transmembrane</keyword>
<feature type="transmembrane region" description="Helical" evidence="7">
    <location>
        <begin position="234"/>
        <end position="253"/>
    </location>
</feature>
<dbReference type="InterPro" id="IPR002549">
    <property type="entry name" value="AI-2E-like"/>
</dbReference>
<evidence type="ECO:0000256" key="5">
    <source>
        <dbReference type="ARBA" id="ARBA00023136"/>
    </source>
</evidence>
<evidence type="ECO:0000256" key="1">
    <source>
        <dbReference type="ARBA" id="ARBA00004141"/>
    </source>
</evidence>
<feature type="transmembrane region" description="Helical" evidence="7">
    <location>
        <begin position="12"/>
        <end position="42"/>
    </location>
</feature>
<dbReference type="OMA" id="HIATWLR"/>
<keyword evidence="5 7" id="KW-0472">Membrane</keyword>
<feature type="region of interest" description="Disordered" evidence="6">
    <location>
        <begin position="363"/>
        <end position="387"/>
    </location>
</feature>